<dbReference type="Gene3D" id="3.40.1050.10">
    <property type="entry name" value="Carbonic anhydrase"/>
    <property type="match status" value="1"/>
</dbReference>
<dbReference type="InterPro" id="IPR036874">
    <property type="entry name" value="Carbonic_anhydrase_sf"/>
</dbReference>
<accession>A0ABR2UH76</accession>
<organism evidence="6 7">
    <name type="scientific">Seiridium unicorne</name>
    <dbReference type="NCBI Taxonomy" id="138068"/>
    <lineage>
        <taxon>Eukaryota</taxon>
        <taxon>Fungi</taxon>
        <taxon>Dikarya</taxon>
        <taxon>Ascomycota</taxon>
        <taxon>Pezizomycotina</taxon>
        <taxon>Sordariomycetes</taxon>
        <taxon>Xylariomycetidae</taxon>
        <taxon>Amphisphaeriales</taxon>
        <taxon>Sporocadaceae</taxon>
        <taxon>Seiridium</taxon>
    </lineage>
</organism>
<reference evidence="6 7" key="1">
    <citation type="journal article" date="2024" name="J. Plant Pathol.">
        <title>Sequence and assembly of the genome of Seiridium unicorne, isolate CBS 538.82, causal agent of cypress canker disease.</title>
        <authorList>
            <person name="Scali E."/>
            <person name="Rocca G.D."/>
            <person name="Danti R."/>
            <person name="Garbelotto M."/>
            <person name="Barberini S."/>
            <person name="Baroncelli R."/>
            <person name="Emiliani G."/>
        </authorList>
    </citation>
    <scope>NUCLEOTIDE SEQUENCE [LARGE SCALE GENOMIC DNA]</scope>
    <source>
        <strain evidence="6 7">BM-138-508</strain>
    </source>
</reference>
<comment type="function">
    <text evidence="5">Reversible hydration of carbon dioxide.</text>
</comment>
<keyword evidence="5" id="KW-0456">Lyase</keyword>
<keyword evidence="4 5" id="KW-0862">Zinc</keyword>
<dbReference type="PANTHER" id="PTHR43175">
    <property type="entry name" value="CARBONIC ANHYDRASE"/>
    <property type="match status" value="1"/>
</dbReference>
<dbReference type="SMART" id="SM00947">
    <property type="entry name" value="Pro_CA"/>
    <property type="match status" value="1"/>
</dbReference>
<dbReference type="EC" id="4.2.1.1" evidence="5"/>
<keyword evidence="3" id="KW-0479">Metal-binding</keyword>
<protein>
    <recommendedName>
        <fullName evidence="5">Carbonic anhydrase</fullName>
        <ecNumber evidence="5">4.2.1.1</ecNumber>
    </recommendedName>
    <alternativeName>
        <fullName evidence="5">Carbonate dehydratase</fullName>
    </alternativeName>
</protein>
<comment type="cofactor">
    <cofactor evidence="1">
        <name>Zn(2+)</name>
        <dbReference type="ChEBI" id="CHEBI:29105"/>
    </cofactor>
</comment>
<evidence type="ECO:0000313" key="7">
    <source>
        <dbReference type="Proteomes" id="UP001408356"/>
    </source>
</evidence>
<comment type="caution">
    <text evidence="6">The sequence shown here is derived from an EMBL/GenBank/DDBJ whole genome shotgun (WGS) entry which is preliminary data.</text>
</comment>
<dbReference type="InterPro" id="IPR001765">
    <property type="entry name" value="Carbonic_anhydrase"/>
</dbReference>
<name>A0ABR2UH76_9PEZI</name>
<comment type="similarity">
    <text evidence="2 5">Belongs to the beta-class carbonic anhydrase family.</text>
</comment>
<dbReference type="PANTHER" id="PTHR43175:SF3">
    <property type="entry name" value="CARBON DISULFIDE HYDROLASE"/>
    <property type="match status" value="1"/>
</dbReference>
<evidence type="ECO:0000256" key="5">
    <source>
        <dbReference type="RuleBase" id="RU003956"/>
    </source>
</evidence>
<dbReference type="Pfam" id="PF00484">
    <property type="entry name" value="Pro_CA"/>
    <property type="match status" value="1"/>
</dbReference>
<dbReference type="SUPFAM" id="SSF53056">
    <property type="entry name" value="beta-carbonic anhydrase, cab"/>
    <property type="match status" value="1"/>
</dbReference>
<proteinExistence type="inferred from homology"/>
<sequence>MASPRIIPQLLERNAHYAKTHTPMPFIPEFPPEAQKPRVIVLACCDARVNPEAALGLKPGEAIVIRNAGCDVPRNMANILLLSHVRPDIEELLIIQHNDCGVTYTTDEAIREGIKTVAPDHVEQIDNLSFGTFQNNLASVEERARKSVNFIKASPFIKRELAENTVGAVYDIKTGLWCFNFLQVFILILAVMAPIRVALAPITIELHDSSSDSAERIEWDWKDWHKELPVRFRIVAEIYESFTWWWGNEDRDWPRLHDGVKRLKEFEELFAQYDNQG</sequence>
<dbReference type="Proteomes" id="UP001408356">
    <property type="component" value="Unassembled WGS sequence"/>
</dbReference>
<evidence type="ECO:0000256" key="3">
    <source>
        <dbReference type="ARBA" id="ARBA00022723"/>
    </source>
</evidence>
<dbReference type="EMBL" id="JARVKF010000431">
    <property type="protein sequence ID" value="KAK9413972.1"/>
    <property type="molecule type" value="Genomic_DNA"/>
</dbReference>
<comment type="catalytic activity">
    <reaction evidence="5">
        <text>hydrogencarbonate + H(+) = CO2 + H2O</text>
        <dbReference type="Rhea" id="RHEA:10748"/>
        <dbReference type="ChEBI" id="CHEBI:15377"/>
        <dbReference type="ChEBI" id="CHEBI:15378"/>
        <dbReference type="ChEBI" id="CHEBI:16526"/>
        <dbReference type="ChEBI" id="CHEBI:17544"/>
        <dbReference type="EC" id="4.2.1.1"/>
    </reaction>
</comment>
<evidence type="ECO:0000256" key="2">
    <source>
        <dbReference type="ARBA" id="ARBA00006217"/>
    </source>
</evidence>
<gene>
    <name evidence="6" type="ORF">SUNI508_11424</name>
</gene>
<keyword evidence="7" id="KW-1185">Reference proteome</keyword>
<evidence type="ECO:0000313" key="6">
    <source>
        <dbReference type="EMBL" id="KAK9413972.1"/>
    </source>
</evidence>
<evidence type="ECO:0000256" key="4">
    <source>
        <dbReference type="ARBA" id="ARBA00022833"/>
    </source>
</evidence>
<evidence type="ECO:0000256" key="1">
    <source>
        <dbReference type="ARBA" id="ARBA00001947"/>
    </source>
</evidence>